<dbReference type="Pfam" id="PF14541">
    <property type="entry name" value="TAXi_C"/>
    <property type="match status" value="1"/>
</dbReference>
<dbReference type="AlphaFoldDB" id="A0AAV0CDV5"/>
<evidence type="ECO:0000256" key="5">
    <source>
        <dbReference type="ARBA" id="ARBA00023180"/>
    </source>
</evidence>
<protein>
    <recommendedName>
        <fullName evidence="7">Peptidase A1 domain-containing protein</fullName>
    </recommendedName>
</protein>
<dbReference type="InterPro" id="IPR021109">
    <property type="entry name" value="Peptidase_aspartic_dom_sf"/>
</dbReference>
<evidence type="ECO:0000259" key="7">
    <source>
        <dbReference type="PROSITE" id="PS51767"/>
    </source>
</evidence>
<dbReference type="PANTHER" id="PTHR47967">
    <property type="entry name" value="OS07G0603500 PROTEIN-RELATED"/>
    <property type="match status" value="1"/>
</dbReference>
<dbReference type="Pfam" id="PF14543">
    <property type="entry name" value="TAXi_N"/>
    <property type="match status" value="1"/>
</dbReference>
<keyword evidence="5" id="KW-0325">Glycoprotein</keyword>
<dbReference type="InterPro" id="IPR032799">
    <property type="entry name" value="TAXi_C"/>
</dbReference>
<evidence type="ECO:0000256" key="3">
    <source>
        <dbReference type="ARBA" id="ARBA00022750"/>
    </source>
</evidence>
<dbReference type="CDD" id="cd05476">
    <property type="entry name" value="pepsin_A_like_plant"/>
    <property type="match status" value="1"/>
</dbReference>
<reference evidence="8" key="1">
    <citation type="submission" date="2022-07" db="EMBL/GenBank/DDBJ databases">
        <authorList>
            <person name="Macas J."/>
            <person name="Novak P."/>
            <person name="Neumann P."/>
        </authorList>
    </citation>
    <scope>NUCLEOTIDE SEQUENCE</scope>
</reference>
<keyword evidence="3" id="KW-0064">Aspartyl protease</keyword>
<feature type="chain" id="PRO_5043740183" description="Peptidase A1 domain-containing protein" evidence="6">
    <location>
        <begin position="23"/>
        <end position="436"/>
    </location>
</feature>
<dbReference type="PROSITE" id="PS51767">
    <property type="entry name" value="PEPTIDASE_A1"/>
    <property type="match status" value="1"/>
</dbReference>
<dbReference type="InterPro" id="IPR034161">
    <property type="entry name" value="Pepsin-like_plant"/>
</dbReference>
<keyword evidence="4" id="KW-0378">Hydrolase</keyword>
<dbReference type="GO" id="GO:0004190">
    <property type="term" value="F:aspartic-type endopeptidase activity"/>
    <property type="evidence" value="ECO:0007669"/>
    <property type="project" value="UniProtKB-KW"/>
</dbReference>
<comment type="similarity">
    <text evidence="1">Belongs to the peptidase A1 family.</text>
</comment>
<dbReference type="InterPro" id="IPR033121">
    <property type="entry name" value="PEPTIDASE_A1"/>
</dbReference>
<keyword evidence="6" id="KW-0732">Signal</keyword>
<dbReference type="GO" id="GO:0006508">
    <property type="term" value="P:proteolysis"/>
    <property type="evidence" value="ECO:0007669"/>
    <property type="project" value="UniProtKB-KW"/>
</dbReference>
<dbReference type="GO" id="GO:0005576">
    <property type="term" value="C:extracellular region"/>
    <property type="evidence" value="ECO:0007669"/>
    <property type="project" value="TreeGrafter"/>
</dbReference>
<dbReference type="InterPro" id="IPR051708">
    <property type="entry name" value="Plant_Aspart_Prot_A1"/>
</dbReference>
<feature type="signal peptide" evidence="6">
    <location>
        <begin position="1"/>
        <end position="22"/>
    </location>
</feature>
<dbReference type="SUPFAM" id="SSF50630">
    <property type="entry name" value="Acid proteases"/>
    <property type="match status" value="1"/>
</dbReference>
<comment type="caution">
    <text evidence="8">The sequence shown here is derived from an EMBL/GenBank/DDBJ whole genome shotgun (WGS) entry which is preliminary data.</text>
</comment>
<dbReference type="Gene3D" id="2.40.70.10">
    <property type="entry name" value="Acid Proteases"/>
    <property type="match status" value="2"/>
</dbReference>
<evidence type="ECO:0000256" key="2">
    <source>
        <dbReference type="ARBA" id="ARBA00022670"/>
    </source>
</evidence>
<dbReference type="PANTHER" id="PTHR47967:SF23">
    <property type="entry name" value="OS04G0448300 PROTEIN"/>
    <property type="match status" value="1"/>
</dbReference>
<dbReference type="Proteomes" id="UP001152523">
    <property type="component" value="Unassembled WGS sequence"/>
</dbReference>
<proteinExistence type="inferred from homology"/>
<evidence type="ECO:0000313" key="9">
    <source>
        <dbReference type="Proteomes" id="UP001152523"/>
    </source>
</evidence>
<organism evidence="8 9">
    <name type="scientific">Cuscuta epithymum</name>
    <dbReference type="NCBI Taxonomy" id="186058"/>
    <lineage>
        <taxon>Eukaryota</taxon>
        <taxon>Viridiplantae</taxon>
        <taxon>Streptophyta</taxon>
        <taxon>Embryophyta</taxon>
        <taxon>Tracheophyta</taxon>
        <taxon>Spermatophyta</taxon>
        <taxon>Magnoliopsida</taxon>
        <taxon>eudicotyledons</taxon>
        <taxon>Gunneridae</taxon>
        <taxon>Pentapetalae</taxon>
        <taxon>asterids</taxon>
        <taxon>lamiids</taxon>
        <taxon>Solanales</taxon>
        <taxon>Convolvulaceae</taxon>
        <taxon>Cuscuteae</taxon>
        <taxon>Cuscuta</taxon>
        <taxon>Cuscuta subgen. Cuscuta</taxon>
    </lineage>
</organism>
<accession>A0AAV0CDV5</accession>
<evidence type="ECO:0000256" key="1">
    <source>
        <dbReference type="ARBA" id="ARBA00007447"/>
    </source>
</evidence>
<name>A0AAV0CDV5_9ASTE</name>
<keyword evidence="2" id="KW-0645">Protease</keyword>
<keyword evidence="9" id="KW-1185">Reference proteome</keyword>
<dbReference type="InterPro" id="IPR032861">
    <property type="entry name" value="TAXi_N"/>
</dbReference>
<evidence type="ECO:0000256" key="6">
    <source>
        <dbReference type="SAM" id="SignalP"/>
    </source>
</evidence>
<dbReference type="EMBL" id="CAMAPF010000022">
    <property type="protein sequence ID" value="CAH9072528.1"/>
    <property type="molecule type" value="Genomic_DNA"/>
</dbReference>
<gene>
    <name evidence="8" type="ORF">CEPIT_LOCUS4338</name>
</gene>
<evidence type="ECO:0000313" key="8">
    <source>
        <dbReference type="EMBL" id="CAH9072528.1"/>
    </source>
</evidence>
<evidence type="ECO:0000256" key="4">
    <source>
        <dbReference type="ARBA" id="ARBA00022801"/>
    </source>
</evidence>
<feature type="domain" description="Peptidase A1" evidence="7">
    <location>
        <begin position="84"/>
        <end position="428"/>
    </location>
</feature>
<sequence>MVFWFRLIMLLVAFSSSTMLFAEEPNSTSINGGGFKATLRRVDSGGNFTRLERLRRAMNRQLPHQRLAASNDVQSKVLPVSGEFLIQLGIGSPPVFSNYLMDSGSDLIWSTQCSAARIQGATIPCDHPICGTPRPPFLPCNVRGPSCWFDAGYKDGSKSAQGTMVNAKITFSDGSSFDKVLLGCGQLYQSYANNTVSPIDPPSGSSGIVGIGRRQLSLVSQLNMKQFWYCLTDIESLAASTLVLGSPAGVVAAAESYSAAVTNTPLLPHKMLYCISLKGISVGGVPLPVEEAEFEAHPVGVPGMVIDSGATFTGLYPTVFGALRDELIRQVGDHLPVASDPAGKTVMELCFVLPSGGANINDIFPQLTLHLDGGDLVLPQQNYIETVAGLACLAMVSTDIASPSIFGSTQQQNMMVKFDLVQSTVSFQSTQCDQIP</sequence>